<evidence type="ECO:0000313" key="4">
    <source>
        <dbReference type="Proteomes" id="UP000231259"/>
    </source>
</evidence>
<dbReference type="NCBIfam" id="NF033664">
    <property type="entry name" value="PACE_transport"/>
    <property type="match status" value="1"/>
</dbReference>
<dbReference type="RefSeq" id="WP_099911593.1">
    <property type="nucleotide sequence ID" value="NZ_AWWI01000100.1"/>
</dbReference>
<feature type="transmembrane region" description="Helical" evidence="1">
    <location>
        <begin position="107"/>
        <end position="129"/>
    </location>
</feature>
<dbReference type="AlphaFoldDB" id="A0A2G8RD17"/>
<protein>
    <submittedName>
        <fullName evidence="3">Membrane protein</fullName>
    </submittedName>
</protein>
<gene>
    <name evidence="3" type="ORF">P775_14875</name>
</gene>
<proteinExistence type="predicted"/>
<feature type="domain" description="Chlorhexidine efflux transporter" evidence="2">
    <location>
        <begin position="75"/>
        <end position="134"/>
    </location>
</feature>
<organism evidence="3 4">
    <name type="scientific">Puniceibacterium antarcticum</name>
    <dbReference type="NCBI Taxonomy" id="1206336"/>
    <lineage>
        <taxon>Bacteria</taxon>
        <taxon>Pseudomonadati</taxon>
        <taxon>Pseudomonadota</taxon>
        <taxon>Alphaproteobacteria</taxon>
        <taxon>Rhodobacterales</taxon>
        <taxon>Paracoccaceae</taxon>
        <taxon>Puniceibacterium</taxon>
    </lineage>
</organism>
<dbReference type="InterPro" id="IPR007896">
    <property type="entry name" value="BTP_bacteria"/>
</dbReference>
<feature type="domain" description="Chlorhexidine efflux transporter" evidence="2">
    <location>
        <begin position="2"/>
        <end position="60"/>
    </location>
</feature>
<keyword evidence="4" id="KW-1185">Reference proteome</keyword>
<name>A0A2G8RD17_9RHOB</name>
<dbReference type="Pfam" id="PF05232">
    <property type="entry name" value="BTP"/>
    <property type="match status" value="2"/>
</dbReference>
<evidence type="ECO:0000256" key="1">
    <source>
        <dbReference type="SAM" id="Phobius"/>
    </source>
</evidence>
<keyword evidence="1" id="KW-0472">Membrane</keyword>
<keyword evidence="1" id="KW-1133">Transmembrane helix</keyword>
<feature type="transmembrane region" description="Helical" evidence="1">
    <location>
        <begin position="37"/>
        <end position="58"/>
    </location>
</feature>
<reference evidence="3 4" key="1">
    <citation type="submission" date="2013-09" db="EMBL/GenBank/DDBJ databases">
        <title>Genome sequencing of Phaeobacter antarcticus sp. nov. SM1211.</title>
        <authorList>
            <person name="Zhang X.-Y."/>
            <person name="Liu C."/>
            <person name="Chen X.-L."/>
            <person name="Xie B.-B."/>
            <person name="Qin Q.-L."/>
            <person name="Rong J.-C."/>
            <person name="Zhang Y.-Z."/>
        </authorList>
    </citation>
    <scope>NUCLEOTIDE SEQUENCE [LARGE SCALE GENOMIC DNA]</scope>
    <source>
        <strain evidence="3 4">SM1211</strain>
    </source>
</reference>
<comment type="caution">
    <text evidence="3">The sequence shown here is derived from an EMBL/GenBank/DDBJ whole genome shotgun (WGS) entry which is preliminary data.</text>
</comment>
<feature type="transmembrane region" description="Helical" evidence="1">
    <location>
        <begin position="12"/>
        <end position="31"/>
    </location>
</feature>
<evidence type="ECO:0000259" key="2">
    <source>
        <dbReference type="Pfam" id="PF05232"/>
    </source>
</evidence>
<accession>A0A2G8RD17</accession>
<dbReference type="Proteomes" id="UP000231259">
    <property type="component" value="Unassembled WGS sequence"/>
</dbReference>
<feature type="transmembrane region" description="Helical" evidence="1">
    <location>
        <begin position="79"/>
        <end position="101"/>
    </location>
</feature>
<dbReference type="EMBL" id="AWWI01000100">
    <property type="protein sequence ID" value="PIL19422.1"/>
    <property type="molecule type" value="Genomic_DNA"/>
</dbReference>
<dbReference type="InterPro" id="IPR058208">
    <property type="entry name" value="PACE"/>
</dbReference>
<keyword evidence="1" id="KW-0812">Transmembrane</keyword>
<evidence type="ECO:0000313" key="3">
    <source>
        <dbReference type="EMBL" id="PIL19422.1"/>
    </source>
</evidence>
<sequence>MRSFPDRVRHALSFEIIALFLIIPMGAVVFQMPLHDIGVVGVVSSTLATVWNLIYNYFFDLGLQRYTGTTEKTGLARMLHAVLFELTLLMVLMPFIAWYLGVSLWQAFVMDVSFSLFYMVYAFGFNWAYDKLFPLPQWKTHVL</sequence>
<dbReference type="OrthoDB" id="1631120at2"/>